<gene>
    <name evidence="1" type="ORF">NC99_39680</name>
</gene>
<dbReference type="AlphaFoldDB" id="A0A0L8V4X6"/>
<sequence length="37" mass="4149">MPGGTATRVWRIRISFKIGFLTDKFKKSVMSGKTFVG</sequence>
<dbReference type="EMBL" id="LGIA01000195">
    <property type="protein sequence ID" value="KOH43237.1"/>
    <property type="molecule type" value="Genomic_DNA"/>
</dbReference>
<dbReference type="STRING" id="1409788.NC99_39680"/>
<evidence type="ECO:0000313" key="2">
    <source>
        <dbReference type="Proteomes" id="UP000036958"/>
    </source>
</evidence>
<dbReference type="Proteomes" id="UP000036958">
    <property type="component" value="Unassembled WGS sequence"/>
</dbReference>
<accession>A0A0L8V4X6</accession>
<organism evidence="1 2">
    <name type="scientific">Sunxiuqinia dokdonensis</name>
    <dbReference type="NCBI Taxonomy" id="1409788"/>
    <lineage>
        <taxon>Bacteria</taxon>
        <taxon>Pseudomonadati</taxon>
        <taxon>Bacteroidota</taxon>
        <taxon>Bacteroidia</taxon>
        <taxon>Marinilabiliales</taxon>
        <taxon>Prolixibacteraceae</taxon>
        <taxon>Sunxiuqinia</taxon>
    </lineage>
</organism>
<proteinExistence type="predicted"/>
<keyword evidence="2" id="KW-1185">Reference proteome</keyword>
<protein>
    <submittedName>
        <fullName evidence="1">Uncharacterized protein</fullName>
    </submittedName>
</protein>
<reference evidence="2" key="1">
    <citation type="submission" date="2015-07" db="EMBL/GenBank/DDBJ databases">
        <title>Genome sequencing of Sunxiuqinia dokdonensis strain SK.</title>
        <authorList>
            <person name="Ahn S."/>
            <person name="Kim B.-C."/>
        </authorList>
    </citation>
    <scope>NUCLEOTIDE SEQUENCE [LARGE SCALE GENOMIC DNA]</scope>
    <source>
        <strain evidence="2">SK</strain>
    </source>
</reference>
<name>A0A0L8V4X6_9BACT</name>
<comment type="caution">
    <text evidence="1">The sequence shown here is derived from an EMBL/GenBank/DDBJ whole genome shotgun (WGS) entry which is preliminary data.</text>
</comment>
<evidence type="ECO:0000313" key="1">
    <source>
        <dbReference type="EMBL" id="KOH43237.1"/>
    </source>
</evidence>